<dbReference type="AlphaFoldDB" id="A0A0L7KHR5"/>
<reference evidence="5" key="2">
    <citation type="submission" date="2006-03" db="EMBL/GenBank/DDBJ databases">
        <title>The genome sequence of the Plasmodium falciparum HB3.</title>
        <authorList>
            <consortium name="The Broad Institute Genome Sequencing Platform"/>
            <person name="Birren B."/>
            <person name="Lander E."/>
            <person name="Galagan J."/>
            <person name="Nusbaum C."/>
            <person name="Devon K."/>
            <person name="Henn M."/>
            <person name="Jaffe D."/>
            <person name="Butler J."/>
            <person name="Alvarez P."/>
            <person name="Gnerre S."/>
            <person name="Grabherr M."/>
            <person name="Kleber M."/>
            <person name="Mauceli E."/>
            <person name="Brockman W."/>
            <person name="MacCallum I.A."/>
            <person name="Rounsley S."/>
            <person name="Young S."/>
            <person name="LaButti K."/>
            <person name="Pushparaj V."/>
            <person name="DeCaprio D."/>
            <person name="Crawford M."/>
            <person name="Koehrsen M."/>
            <person name="Engels R."/>
            <person name="Montgomery P."/>
            <person name="Pearson M."/>
            <person name="Howarth C."/>
            <person name="Larson L."/>
            <person name="Luoma S."/>
            <person name="White J."/>
            <person name="Kodira C."/>
            <person name="Zeng Q."/>
            <person name="Oleary S."/>
            <person name="Yandava C."/>
            <person name="Alvarado L."/>
            <person name="Wirth D."/>
            <person name="Volkman S."/>
            <person name="Hartl D."/>
        </authorList>
    </citation>
    <scope>NUCLEOTIDE SEQUENCE [LARGE SCALE GENOMIC DNA]</scope>
</reference>
<evidence type="ECO:0000313" key="5">
    <source>
        <dbReference type="Proteomes" id="UP000054289"/>
    </source>
</evidence>
<feature type="region of interest" description="Disordered" evidence="2">
    <location>
        <begin position="759"/>
        <end position="795"/>
    </location>
</feature>
<dbReference type="OrthoDB" id="9985850at2759"/>
<dbReference type="PANTHER" id="PTHR15073">
    <property type="entry name" value="MICROTUBULE-ASSOCIATED PROTEIN"/>
    <property type="match status" value="1"/>
</dbReference>
<keyword evidence="3" id="KW-0812">Transmembrane</keyword>
<sequence length="1025" mass="123096">MHIKKLGIYLDNCNKGYTNIFFLYPYNNYFLLLKKFCTINQFLRPICIDNNKKLYYTFEKNKLHVRNLLTKRDENEVDNNNNNNNITPLFNDKLIIDKELNSNKMFSHYTKCYIQKESEHILVLCLKKLNEYEKIKDKAKLSVFIYELQNLSKSKISFNILKNIDIINKLFIHINENIQHASSPSLLLSVALSYRNIKLNKYTYFKNVLRAVCNNIKVYKTTKLNKLLRKENNNNNNNNNNNSKESYEYTIELLNKNKKKNKSKQINMLNVYTNNMNNSTLCYILYSYSTLFTISNSYLLYISKYILLNPGNLNYLDILSLLYFLSRNNLKIKKNDLLYYKDIQLNNINKNTTTNTSIDKNEIKISTQDDSYSLCKHKTNVNDTKKNKIIINDISPLKNINNKYDEYKNTYMKILRTIIYIISKRKMLFENPNILILILYYYFKLNLIPIQIFYKLHFKIKKNIKNIDIKYVSLYLYILSNINFNISYYKFIYKYLTNVFQYRQKEFNILSLSMSFYSLSKNFYFNDQFINVCLNLFLRNAKGLNDILITNIIYTLGKLKIKNDELCDTLCDILSGRMESMSILNLSLIVHNLSKLNYKNENFYKLCLEKGKELFPIFTAKQLVIFTEGMIMNNIYDYEFIEMFFNKLIKIDNIENKKKTNILNKICFSLILEKQDFIKRFPLSINTMISKHMDYIQKKSFMSIHDEIVNILNYLNVENFEILKEKKPYMFDIYIRNNDSIYIDILSPKEYLNVKKLDVSNNHDNNNNNDNNDNNNDNNDNNNDNDNDNNNNNNNYYYYKDKQLSAFIELKKRHMSKLNAKYLYFDKTSYLSLDSIDKKIKFIKTFLEKKCSYNFNYINKTKEQQKKDISTLLLFNETQTNYYQNKIEQQTKFIKDKDIMSRYHKKYPIKNKDFYLFLSCAKTENIIKNYHKKKKIKVNYKEPLIKQQQIFVNCDEKLLLHENKTELFKNTFTEYSKGMISKENNPFYNQYDKERKFLFHKKCHGLSKYEYIDEKTNKIVIKKMS</sequence>
<protein>
    <submittedName>
        <fullName evidence="4">Uncharacterized protein</fullName>
    </submittedName>
</protein>
<keyword evidence="3" id="KW-1133">Transmembrane helix</keyword>
<feature type="compositionally biased region" description="Low complexity" evidence="2">
    <location>
        <begin position="762"/>
        <end position="795"/>
    </location>
</feature>
<feature type="transmembrane region" description="Helical" evidence="3">
    <location>
        <begin position="474"/>
        <end position="493"/>
    </location>
</feature>
<evidence type="ECO:0000256" key="3">
    <source>
        <dbReference type="SAM" id="Phobius"/>
    </source>
</evidence>
<evidence type="ECO:0000313" key="4">
    <source>
        <dbReference type="EMBL" id="KOB62878.1"/>
    </source>
</evidence>
<dbReference type="KEGG" id="pfh:PFHG_04610"/>
<proteinExistence type="predicted"/>
<dbReference type="InterPro" id="IPR051483">
    <property type="entry name" value="MAP7_domain-containing"/>
</dbReference>
<gene>
    <name evidence="4" type="ORF">PFHG_04610</name>
</gene>
<feature type="transmembrane region" description="Helical" evidence="3">
    <location>
        <begin position="434"/>
        <end position="454"/>
    </location>
</feature>
<organism evidence="4 5">
    <name type="scientific">Plasmodium falciparum (isolate HB3)</name>
    <dbReference type="NCBI Taxonomy" id="137071"/>
    <lineage>
        <taxon>Eukaryota</taxon>
        <taxon>Sar</taxon>
        <taxon>Alveolata</taxon>
        <taxon>Apicomplexa</taxon>
        <taxon>Aconoidasida</taxon>
        <taxon>Haemosporida</taxon>
        <taxon>Plasmodiidae</taxon>
        <taxon>Plasmodium</taxon>
        <taxon>Plasmodium (Laverania)</taxon>
    </lineage>
</organism>
<evidence type="ECO:0000256" key="1">
    <source>
        <dbReference type="ARBA" id="ARBA00023054"/>
    </source>
</evidence>
<evidence type="ECO:0000256" key="2">
    <source>
        <dbReference type="SAM" id="MobiDB-lite"/>
    </source>
</evidence>
<keyword evidence="1" id="KW-0175">Coiled coil</keyword>
<dbReference type="EMBL" id="CH672108">
    <property type="protein sequence ID" value="KOB62878.1"/>
    <property type="molecule type" value="Genomic_DNA"/>
</dbReference>
<accession>A0A0L7KHR5</accession>
<reference evidence="4 5" key="1">
    <citation type="submission" date="2006-03" db="EMBL/GenBank/DDBJ databases">
        <title>Annotation of Plasmodium falciparum HB3.</title>
        <authorList>
            <consortium name="The Broad Institute Genome Sequencing Platform"/>
            <person name="Volkman S.K."/>
            <person name="Neafsey D.E."/>
            <person name="Dash A.P."/>
            <person name="Chitnis C.E."/>
            <person name="Hartl D.L."/>
            <person name="Young S.K."/>
            <person name="Zeng Q."/>
            <person name="Koehrsen M."/>
            <person name="Alvarado L."/>
            <person name="Berlin A."/>
            <person name="Borenstein D."/>
            <person name="Chapman S.B."/>
            <person name="Chen Z."/>
            <person name="Engels R."/>
            <person name="Freedman E."/>
            <person name="Gellesch M."/>
            <person name="Goldberg J."/>
            <person name="Griggs A."/>
            <person name="Gujja S."/>
            <person name="Heilman E.R."/>
            <person name="Heiman D.I."/>
            <person name="Howarth C."/>
            <person name="Jen D."/>
            <person name="Larson L."/>
            <person name="Mehta T."/>
            <person name="Neiman D."/>
            <person name="Park D."/>
            <person name="Pearson M."/>
            <person name="Roberts A."/>
            <person name="Saif S."/>
            <person name="Shea T."/>
            <person name="Shenoy N."/>
            <person name="Sisk P."/>
            <person name="Stolte C."/>
            <person name="Sykes S."/>
            <person name="Walk T."/>
            <person name="White J."/>
            <person name="Yandava C."/>
            <person name="Haas B."/>
            <person name="Henn M.R."/>
            <person name="Nusbaum C."/>
            <person name="Birren B."/>
        </authorList>
    </citation>
    <scope>NUCLEOTIDE SEQUENCE [LARGE SCALE GENOMIC DNA]</scope>
    <source>
        <strain evidence="4">HB3</strain>
    </source>
</reference>
<keyword evidence="3" id="KW-0472">Membrane</keyword>
<name>A0A0L7KHR5_PLAFX</name>
<dbReference type="Proteomes" id="UP000054289">
    <property type="component" value="Unassembled WGS sequence"/>
</dbReference>